<keyword evidence="2" id="KW-0479">Metal-binding</keyword>
<organism evidence="6 7">
    <name type="scientific">Granulicella cerasi</name>
    <dbReference type="NCBI Taxonomy" id="741063"/>
    <lineage>
        <taxon>Bacteria</taxon>
        <taxon>Pseudomonadati</taxon>
        <taxon>Acidobacteriota</taxon>
        <taxon>Terriglobia</taxon>
        <taxon>Terriglobales</taxon>
        <taxon>Acidobacteriaceae</taxon>
        <taxon>Granulicella</taxon>
    </lineage>
</organism>
<dbReference type="Gene3D" id="1.20.1270.50">
    <property type="entry name" value="Glycoside hydrolase family 38, central domain"/>
    <property type="match status" value="1"/>
</dbReference>
<dbReference type="InterPro" id="IPR011330">
    <property type="entry name" value="Glyco_hydro/deAcase_b/a-brl"/>
</dbReference>
<evidence type="ECO:0000256" key="1">
    <source>
        <dbReference type="ARBA" id="ARBA00009792"/>
    </source>
</evidence>
<dbReference type="Gene3D" id="3.20.110.10">
    <property type="entry name" value="Glycoside hydrolase 38, N terminal domain"/>
    <property type="match status" value="1"/>
</dbReference>
<keyword evidence="3 6" id="KW-0378">Hydrolase</keyword>
<comment type="similarity">
    <text evidence="1">Belongs to the glycosyl hydrolase 38 family.</text>
</comment>
<gene>
    <name evidence="6" type="ORF">ACFQBQ_16020</name>
</gene>
<dbReference type="InterPro" id="IPR011682">
    <property type="entry name" value="Glyco_hydro_38_C"/>
</dbReference>
<dbReference type="Pfam" id="PF07748">
    <property type="entry name" value="Glyco_hydro_38C"/>
    <property type="match status" value="1"/>
</dbReference>
<feature type="domain" description="Glycoside hydrolase family 38 central" evidence="5">
    <location>
        <begin position="543"/>
        <end position="620"/>
    </location>
</feature>
<accession>A0ABW1ZDW0</accession>
<dbReference type="Gene3D" id="2.60.40.2220">
    <property type="match status" value="1"/>
</dbReference>
<evidence type="ECO:0000313" key="7">
    <source>
        <dbReference type="Proteomes" id="UP001596391"/>
    </source>
</evidence>
<proteinExistence type="inferred from homology"/>
<dbReference type="Proteomes" id="UP001596391">
    <property type="component" value="Unassembled WGS sequence"/>
</dbReference>
<evidence type="ECO:0000313" key="6">
    <source>
        <dbReference type="EMBL" id="MFC6647053.1"/>
    </source>
</evidence>
<keyword evidence="4" id="KW-0326">Glycosidase</keyword>
<dbReference type="InterPro" id="IPR027291">
    <property type="entry name" value="Glyco_hydro_38_N_sf"/>
</dbReference>
<evidence type="ECO:0000259" key="5">
    <source>
        <dbReference type="SMART" id="SM00872"/>
    </source>
</evidence>
<reference evidence="7" key="1">
    <citation type="journal article" date="2019" name="Int. J. Syst. Evol. Microbiol.">
        <title>The Global Catalogue of Microorganisms (GCM) 10K type strain sequencing project: providing services to taxonomists for standard genome sequencing and annotation.</title>
        <authorList>
            <consortium name="The Broad Institute Genomics Platform"/>
            <consortium name="The Broad Institute Genome Sequencing Center for Infectious Disease"/>
            <person name="Wu L."/>
            <person name="Ma J."/>
        </authorList>
    </citation>
    <scope>NUCLEOTIDE SEQUENCE [LARGE SCALE GENOMIC DNA]</scope>
    <source>
        <strain evidence="7">CGMCC 1.16026</strain>
    </source>
</reference>
<keyword evidence="7" id="KW-1185">Reference proteome</keyword>
<dbReference type="RefSeq" id="WP_390235949.1">
    <property type="nucleotide sequence ID" value="NZ_JBHSWI010000001.1"/>
</dbReference>
<evidence type="ECO:0000256" key="4">
    <source>
        <dbReference type="ARBA" id="ARBA00023295"/>
    </source>
</evidence>
<dbReference type="SMART" id="SM00872">
    <property type="entry name" value="Alpha-mann_mid"/>
    <property type="match status" value="1"/>
</dbReference>
<sequence>MASLASAQSFTPVRELKNLSQEDVARLHSLEELSVLPGGAWRFHAGDLPHGEAPTLEDAGWPSVDMPAPRKPILAPMDAVWYRRVIEIPKTVGGYDITGSRIWFQFQADANGPMPEIIYFNGRRVAIGEDLEPIVLTESAKPGDKILVAVKLLRTVDEKRFRGVSLRIEPPADSTRPSPNDIRTQIIAAANLLPALPKPRPDLLPEVHKAIAAIDFKALEHANQKAFDVSLVKAQAVLATLAPATHTATVDLVGNSHIDAAWLWPASETVDVVKRTFSTALQLMNEYPDYKFSQSASQYSAWMADKYPDIDAQIKQRVKEGRWEIVGGMWIEPDLNLPGGESLVRQLLVGQRVFKNLYDVTARIGWNPDSFGYNWQLPQIYKRSGLDYFVTQKMHWNDTNQLPLRLFWWQSPDGSKVLTYFPTDYAWTNVNPTRLSADYAESSQRNPGTAEHLDLYGVGDHGGGPTRDMLDSAEHWMALSKQLTALPNFRFTTAQQYFDNVQTKLSANSPVLNYDNVLSYKPAAPDANGNLSIPTWNDELYFEYHRGIYTTQAKHKAFMRRTEAETLDAEKLASFAWLFGQKYPAEELTENWKKITFNQFHDLAAGSGVATIYRDAAKDYKEVLNQDALINEGAIKQIAAQVNTQVPVGGPIVVFNPLPWERKDIVRVDVLPEGSTGDQFGDYSPTSGGIVPSRVVDGGALVEVRVPALGYTVIHPQKGCGKLSCTALTRNFLPVNESADEITVSNSSSELSIDKKNGCITHLRIDGGKREMLAQGCSNQLQAFADNPKNYDAWNIDPGTLDKAPEIIAKADSVRVVHADGLGFVVRVQYTYNKSHITQDISMTNYADTVVIDTTIDWHEKHVLLKAAFPLAATAPKATYEIPYGSIQRPTTRDNSYQKAQFEVPALQWADLGDAKQGVSILNDSKYGYDAVGNVLRLTLLRSPTWPDADADQGIQHFRYAIYPHTGEWHKSDTIRRAYELNQPLIATQTFAHTGNLPAEMSFVSVDQPNVILTAVKKAEDADALVFRMYEAEGKATTVTLHIPQGASGAREVNLMESPQGALPLAKDTITVPIKPYEILTVEAAYPKK</sequence>
<evidence type="ECO:0000256" key="2">
    <source>
        <dbReference type="ARBA" id="ARBA00022723"/>
    </source>
</evidence>
<dbReference type="Gene3D" id="2.60.120.260">
    <property type="entry name" value="Galactose-binding domain-like"/>
    <property type="match status" value="1"/>
</dbReference>
<dbReference type="GO" id="GO:0016787">
    <property type="term" value="F:hydrolase activity"/>
    <property type="evidence" value="ECO:0007669"/>
    <property type="project" value="UniProtKB-KW"/>
</dbReference>
<dbReference type="PANTHER" id="PTHR46017">
    <property type="entry name" value="ALPHA-MANNOSIDASE 2C1"/>
    <property type="match status" value="1"/>
</dbReference>
<evidence type="ECO:0000256" key="3">
    <source>
        <dbReference type="ARBA" id="ARBA00022801"/>
    </source>
</evidence>
<dbReference type="InterPro" id="IPR041147">
    <property type="entry name" value="GH38_C"/>
</dbReference>
<dbReference type="InterPro" id="IPR000602">
    <property type="entry name" value="Glyco_hydro_38_N"/>
</dbReference>
<dbReference type="InterPro" id="IPR037094">
    <property type="entry name" value="Glyco_hydro_38_cen_sf"/>
</dbReference>
<comment type="caution">
    <text evidence="6">The sequence shown here is derived from an EMBL/GenBank/DDBJ whole genome shotgun (WGS) entry which is preliminary data.</text>
</comment>
<dbReference type="SUPFAM" id="SSF74650">
    <property type="entry name" value="Galactose mutarotase-like"/>
    <property type="match status" value="1"/>
</dbReference>
<dbReference type="EMBL" id="JBHSWI010000001">
    <property type="protein sequence ID" value="MFC6647053.1"/>
    <property type="molecule type" value="Genomic_DNA"/>
</dbReference>
<dbReference type="Gene3D" id="2.70.98.30">
    <property type="entry name" value="Golgi alpha-mannosidase II, domain 4"/>
    <property type="match status" value="1"/>
</dbReference>
<dbReference type="InterPro" id="IPR011013">
    <property type="entry name" value="Gal_mutarotase_sf_dom"/>
</dbReference>
<dbReference type="Pfam" id="PF09261">
    <property type="entry name" value="Alpha-mann_mid"/>
    <property type="match status" value="1"/>
</dbReference>
<dbReference type="InterPro" id="IPR015341">
    <property type="entry name" value="Glyco_hydro_38_cen"/>
</dbReference>
<dbReference type="SUPFAM" id="SSF88713">
    <property type="entry name" value="Glycoside hydrolase/deacetylase"/>
    <property type="match status" value="1"/>
</dbReference>
<dbReference type="CDD" id="cd10789">
    <property type="entry name" value="GH38N_AMII_ER_cytosolic"/>
    <property type="match status" value="1"/>
</dbReference>
<name>A0ABW1ZDW0_9BACT</name>
<protein>
    <submittedName>
        <fullName evidence="6">Glycoside hydrolase family 38 C-terminal domain-containing protein</fullName>
    </submittedName>
</protein>
<dbReference type="PANTHER" id="PTHR46017:SF1">
    <property type="entry name" value="ALPHA-MANNOSIDASE 2C1"/>
    <property type="match status" value="1"/>
</dbReference>
<dbReference type="SUPFAM" id="SSF88688">
    <property type="entry name" value="Families 57/38 glycoside transferase middle domain"/>
    <property type="match status" value="1"/>
</dbReference>
<dbReference type="Pfam" id="PF17677">
    <property type="entry name" value="Glyco_hydro38C2"/>
    <property type="match status" value="1"/>
</dbReference>
<dbReference type="Pfam" id="PF01074">
    <property type="entry name" value="Glyco_hydro_38N"/>
    <property type="match status" value="1"/>
</dbReference>
<dbReference type="InterPro" id="IPR028995">
    <property type="entry name" value="Glyco_hydro_57/38_cen_sf"/>
</dbReference>